<accession>A0A8T2TW82</accession>
<feature type="compositionally biased region" description="Polar residues" evidence="1">
    <location>
        <begin position="588"/>
        <end position="605"/>
    </location>
</feature>
<feature type="region of interest" description="Disordered" evidence="1">
    <location>
        <begin position="561"/>
        <end position="634"/>
    </location>
</feature>
<evidence type="ECO:0000256" key="1">
    <source>
        <dbReference type="SAM" id="MobiDB-lite"/>
    </source>
</evidence>
<comment type="caution">
    <text evidence="2">The sequence shown here is derived from an EMBL/GenBank/DDBJ whole genome shotgun (WGS) entry which is preliminary data.</text>
</comment>
<feature type="compositionally biased region" description="Basic and acidic residues" evidence="1">
    <location>
        <begin position="151"/>
        <end position="161"/>
    </location>
</feature>
<feature type="region of interest" description="Disordered" evidence="1">
    <location>
        <begin position="398"/>
        <end position="446"/>
    </location>
</feature>
<dbReference type="Proteomes" id="UP000825935">
    <property type="component" value="Chromosome 11"/>
</dbReference>
<organism evidence="2 3">
    <name type="scientific">Ceratopteris richardii</name>
    <name type="common">Triangle waterfern</name>
    <dbReference type="NCBI Taxonomy" id="49495"/>
    <lineage>
        <taxon>Eukaryota</taxon>
        <taxon>Viridiplantae</taxon>
        <taxon>Streptophyta</taxon>
        <taxon>Embryophyta</taxon>
        <taxon>Tracheophyta</taxon>
        <taxon>Polypodiopsida</taxon>
        <taxon>Polypodiidae</taxon>
        <taxon>Polypodiales</taxon>
        <taxon>Pteridineae</taxon>
        <taxon>Pteridaceae</taxon>
        <taxon>Parkerioideae</taxon>
        <taxon>Ceratopteris</taxon>
    </lineage>
</organism>
<feature type="compositionally biased region" description="Basic and acidic residues" evidence="1">
    <location>
        <begin position="110"/>
        <end position="122"/>
    </location>
</feature>
<feature type="region of interest" description="Disordered" evidence="1">
    <location>
        <begin position="147"/>
        <end position="218"/>
    </location>
</feature>
<protein>
    <submittedName>
        <fullName evidence="2">Uncharacterized protein</fullName>
    </submittedName>
</protein>
<dbReference type="OrthoDB" id="1927896at2759"/>
<dbReference type="AlphaFoldDB" id="A0A8T2TW82"/>
<dbReference type="EMBL" id="CM035416">
    <property type="protein sequence ID" value="KAH7425853.1"/>
    <property type="molecule type" value="Genomic_DNA"/>
</dbReference>
<feature type="compositionally biased region" description="Polar residues" evidence="1">
    <location>
        <begin position="193"/>
        <end position="212"/>
    </location>
</feature>
<feature type="region of interest" description="Disordered" evidence="1">
    <location>
        <begin position="69"/>
        <end position="133"/>
    </location>
</feature>
<gene>
    <name evidence="2" type="ORF">KP509_11G073800</name>
</gene>
<feature type="compositionally biased region" description="Basic and acidic residues" evidence="1">
    <location>
        <begin position="606"/>
        <end position="621"/>
    </location>
</feature>
<sequence length="712" mass="77634">MQAHPATAQRTTSTVLLKRRSCDNSLLVCPDAALSGAAAMATPASRPLCEAVKKVDRAVARLEKLHSSIGRSRGTGDQFRGSIRSSRGNGDRTLLSQAGEKPYRLQRSLGHPEKAAKSEKQWHGSGAMELTSGLASKRVPEIVETLSRKSAASDKENEDVRLRRKKKRQKFEAESRASAFMAGPPLRRALESKSVNVALSDQGTPRPSSSGYGSRKENGRINVAETVQRSAERRPPWKYVTAISTNNRHAATIAERVGVNPATTNASTTINEVRELPEMRKTRGRSSLPASGRASKAEVTMSSAAVPPTRSASARDDIDYVKTFCVDVRPDPSRPWKLTPKKANPARPLVMFPNPTFKPNPEQVLIENPVNGRTQQGLGPKLIPFRSFHLMPLKLASLQQQQQQQPPLPEASPVTIRPYLSPSKTSPRPSRPVEDEDPLASLVDSRSFKPAAAQSLSAINSERSRNLKLSSKENLTATMAAPQKERWLSKRLSLPCSPVSPKSFLKRFPLLNTSRGRVENAKFPPVVPVPSLAAKLPTRAKPSHIDSKFVFPSPLPRRTKSLSNSISGTPLVSPLSPPPGLRLLASSKTKNVDFSPNGRSLSCQPHTDHESQRRLEQRDGVTQRSFSSGLREAGQSAKKKQLVFSVPGCNGSSVWPSMKRSSSCQSESVDCTQNCTGAGPHLFKHVKGWIQNKNSLSLQGHTGSSYGGKRRL</sequence>
<proteinExistence type="predicted"/>
<keyword evidence="3" id="KW-1185">Reference proteome</keyword>
<name>A0A8T2TW82_CERRI</name>
<feature type="region of interest" description="Disordered" evidence="1">
    <location>
        <begin position="279"/>
        <end position="310"/>
    </location>
</feature>
<evidence type="ECO:0000313" key="3">
    <source>
        <dbReference type="Proteomes" id="UP000825935"/>
    </source>
</evidence>
<evidence type="ECO:0000313" key="2">
    <source>
        <dbReference type="EMBL" id="KAH7425853.1"/>
    </source>
</evidence>
<reference evidence="2" key="1">
    <citation type="submission" date="2021-08" db="EMBL/GenBank/DDBJ databases">
        <title>WGS assembly of Ceratopteris richardii.</title>
        <authorList>
            <person name="Marchant D.B."/>
            <person name="Chen G."/>
            <person name="Jenkins J."/>
            <person name="Shu S."/>
            <person name="Leebens-Mack J."/>
            <person name="Grimwood J."/>
            <person name="Schmutz J."/>
            <person name="Soltis P."/>
            <person name="Soltis D."/>
            <person name="Chen Z.-H."/>
        </authorList>
    </citation>
    <scope>NUCLEOTIDE SEQUENCE</scope>
    <source>
        <strain evidence="2">Whitten #5841</strain>
        <tissue evidence="2">Leaf</tissue>
    </source>
</reference>